<protein>
    <submittedName>
        <fullName evidence="2">Uncharacterized protein</fullName>
    </submittedName>
</protein>
<comment type="caution">
    <text evidence="2">The sequence shown here is derived from an EMBL/GenBank/DDBJ whole genome shotgun (WGS) entry which is preliminary data.</text>
</comment>
<sequence length="83" mass="9165">MGDASGCLSQKAEKQSLSRTKSAIKTVGAVASSQSFQYRWLRRRCSSFTNYGLHGGKMIHQVIDSCVCENDCTKMEAVSTQNR</sequence>
<name>A0A315V1V4_GAMAF</name>
<feature type="region of interest" description="Disordered" evidence="1">
    <location>
        <begin position="1"/>
        <end position="21"/>
    </location>
</feature>
<reference evidence="2 3" key="1">
    <citation type="journal article" date="2018" name="G3 (Bethesda)">
        <title>A High-Quality Reference Genome for the Invasive Mosquitofish Gambusia affinis Using a Chicago Library.</title>
        <authorList>
            <person name="Hoffberg S.L."/>
            <person name="Troendle N.J."/>
            <person name="Glenn T.C."/>
            <person name="Mahmud O."/>
            <person name="Louha S."/>
            <person name="Chalopin D."/>
            <person name="Bennetzen J.L."/>
            <person name="Mauricio R."/>
        </authorList>
    </citation>
    <scope>NUCLEOTIDE SEQUENCE [LARGE SCALE GENOMIC DNA]</scope>
    <source>
        <strain evidence="2">NE01/NJP1002.9</strain>
        <tissue evidence="2">Muscle</tissue>
    </source>
</reference>
<dbReference type="AlphaFoldDB" id="A0A315V1V4"/>
<evidence type="ECO:0000256" key="1">
    <source>
        <dbReference type="SAM" id="MobiDB-lite"/>
    </source>
</evidence>
<dbReference type="EMBL" id="NHOQ01002364">
    <property type="protein sequence ID" value="PWA17400.1"/>
    <property type="molecule type" value="Genomic_DNA"/>
</dbReference>
<organism evidence="2 3">
    <name type="scientific">Gambusia affinis</name>
    <name type="common">Western mosquitofish</name>
    <name type="synonym">Heterandria affinis</name>
    <dbReference type="NCBI Taxonomy" id="33528"/>
    <lineage>
        <taxon>Eukaryota</taxon>
        <taxon>Metazoa</taxon>
        <taxon>Chordata</taxon>
        <taxon>Craniata</taxon>
        <taxon>Vertebrata</taxon>
        <taxon>Euteleostomi</taxon>
        <taxon>Actinopterygii</taxon>
        <taxon>Neopterygii</taxon>
        <taxon>Teleostei</taxon>
        <taxon>Neoteleostei</taxon>
        <taxon>Acanthomorphata</taxon>
        <taxon>Ovalentaria</taxon>
        <taxon>Atherinomorphae</taxon>
        <taxon>Cyprinodontiformes</taxon>
        <taxon>Poeciliidae</taxon>
        <taxon>Poeciliinae</taxon>
        <taxon>Gambusia</taxon>
    </lineage>
</organism>
<evidence type="ECO:0000313" key="3">
    <source>
        <dbReference type="Proteomes" id="UP000250572"/>
    </source>
</evidence>
<gene>
    <name evidence="2" type="ORF">CCH79_00011243</name>
</gene>
<dbReference type="Proteomes" id="UP000250572">
    <property type="component" value="Unassembled WGS sequence"/>
</dbReference>
<proteinExistence type="predicted"/>
<accession>A0A315V1V4</accession>
<evidence type="ECO:0000313" key="2">
    <source>
        <dbReference type="EMBL" id="PWA17400.1"/>
    </source>
</evidence>
<keyword evidence="3" id="KW-1185">Reference proteome</keyword>